<evidence type="ECO:0000313" key="3">
    <source>
        <dbReference type="EMBL" id="KDO29667.1"/>
    </source>
</evidence>
<dbReference type="OrthoDB" id="84008at2759"/>
<gene>
    <name evidence="3" type="ORF">SPRG_05619</name>
</gene>
<dbReference type="EMBL" id="KK583205">
    <property type="protein sequence ID" value="KDO29667.1"/>
    <property type="molecule type" value="Genomic_DNA"/>
</dbReference>
<feature type="transmembrane region" description="Helical" evidence="2">
    <location>
        <begin position="42"/>
        <end position="63"/>
    </location>
</feature>
<feature type="transmembrane region" description="Helical" evidence="2">
    <location>
        <begin position="102"/>
        <end position="120"/>
    </location>
</feature>
<keyword evidence="2" id="KW-1133">Transmembrane helix</keyword>
<evidence type="ECO:0000256" key="1">
    <source>
        <dbReference type="SAM" id="MobiDB-lite"/>
    </source>
</evidence>
<evidence type="ECO:0000313" key="4">
    <source>
        <dbReference type="Proteomes" id="UP000030745"/>
    </source>
</evidence>
<evidence type="ECO:0000256" key="2">
    <source>
        <dbReference type="SAM" id="Phobius"/>
    </source>
</evidence>
<feature type="transmembrane region" description="Helical" evidence="2">
    <location>
        <begin position="12"/>
        <end position="36"/>
    </location>
</feature>
<keyword evidence="4" id="KW-1185">Reference proteome</keyword>
<feature type="transmembrane region" description="Helical" evidence="2">
    <location>
        <begin position="75"/>
        <end position="96"/>
    </location>
</feature>
<dbReference type="VEuPathDB" id="FungiDB:SPRG_05619"/>
<keyword evidence="2" id="KW-0812">Transmembrane</keyword>
<dbReference type="AlphaFoldDB" id="A0A067CSC2"/>
<keyword evidence="2" id="KW-0472">Membrane</keyword>
<organism evidence="3 4">
    <name type="scientific">Saprolegnia parasitica (strain CBS 223.65)</name>
    <dbReference type="NCBI Taxonomy" id="695850"/>
    <lineage>
        <taxon>Eukaryota</taxon>
        <taxon>Sar</taxon>
        <taxon>Stramenopiles</taxon>
        <taxon>Oomycota</taxon>
        <taxon>Saprolegniomycetes</taxon>
        <taxon>Saprolegniales</taxon>
        <taxon>Saprolegniaceae</taxon>
        <taxon>Saprolegnia</taxon>
    </lineage>
</organism>
<proteinExistence type="predicted"/>
<protein>
    <submittedName>
        <fullName evidence="3">Uncharacterized protein</fullName>
    </submittedName>
</protein>
<sequence length="218" mass="23083">MADYSPVATTFVLLGVTCCCLGYRLAYMIALFVGLLGSLFTFYVSPLAAIAPVAIVTLVFYAGHRHGGLDEAMRWTTLTFVALAMTTVGAISTYAMRPIVDVAFGIVAGVWAAVVALLFLRCSERTALIVATSTLGAALIMHGSTFAVQDGAFDFLHLIGMCTIESPAWRRPSLAATSVATPTPRDDDDNALATPPPSEDHISIAIITPSTGIHEQDK</sequence>
<reference evidence="3 4" key="1">
    <citation type="journal article" date="2013" name="PLoS Genet.">
        <title>Distinctive expansion of potential virulence genes in the genome of the oomycete fish pathogen Saprolegnia parasitica.</title>
        <authorList>
            <person name="Jiang R.H."/>
            <person name="de Bruijn I."/>
            <person name="Haas B.J."/>
            <person name="Belmonte R."/>
            <person name="Lobach L."/>
            <person name="Christie J."/>
            <person name="van den Ackerveken G."/>
            <person name="Bottin A."/>
            <person name="Bulone V."/>
            <person name="Diaz-Moreno S.M."/>
            <person name="Dumas B."/>
            <person name="Fan L."/>
            <person name="Gaulin E."/>
            <person name="Govers F."/>
            <person name="Grenville-Briggs L.J."/>
            <person name="Horner N.R."/>
            <person name="Levin J.Z."/>
            <person name="Mammella M."/>
            <person name="Meijer H.J."/>
            <person name="Morris P."/>
            <person name="Nusbaum C."/>
            <person name="Oome S."/>
            <person name="Phillips A.J."/>
            <person name="van Rooyen D."/>
            <person name="Rzeszutek E."/>
            <person name="Saraiva M."/>
            <person name="Secombes C.J."/>
            <person name="Seidl M.F."/>
            <person name="Snel B."/>
            <person name="Stassen J.H."/>
            <person name="Sykes S."/>
            <person name="Tripathy S."/>
            <person name="van den Berg H."/>
            <person name="Vega-Arreguin J.C."/>
            <person name="Wawra S."/>
            <person name="Young S.K."/>
            <person name="Zeng Q."/>
            <person name="Dieguez-Uribeondo J."/>
            <person name="Russ C."/>
            <person name="Tyler B.M."/>
            <person name="van West P."/>
        </authorList>
    </citation>
    <scope>NUCLEOTIDE SEQUENCE [LARGE SCALE GENOMIC DNA]</scope>
    <source>
        <strain evidence="3 4">CBS 223.65</strain>
    </source>
</reference>
<dbReference type="OMA" id="LIGMCTI"/>
<dbReference type="Proteomes" id="UP000030745">
    <property type="component" value="Unassembled WGS sequence"/>
</dbReference>
<dbReference type="RefSeq" id="XP_012199725.1">
    <property type="nucleotide sequence ID" value="XM_012344335.1"/>
</dbReference>
<dbReference type="GeneID" id="24128008"/>
<feature type="region of interest" description="Disordered" evidence="1">
    <location>
        <begin position="177"/>
        <end position="200"/>
    </location>
</feature>
<feature type="transmembrane region" description="Helical" evidence="2">
    <location>
        <begin position="127"/>
        <end position="148"/>
    </location>
</feature>
<dbReference type="KEGG" id="spar:SPRG_05619"/>
<accession>A0A067CSC2</accession>
<name>A0A067CSC2_SAPPC</name>